<keyword evidence="2" id="KW-1185">Reference proteome</keyword>
<evidence type="ECO:0000313" key="1">
    <source>
        <dbReference type="EMBL" id="VUZ56971.1"/>
    </source>
</evidence>
<dbReference type="Proteomes" id="UP000321570">
    <property type="component" value="Unassembled WGS sequence"/>
</dbReference>
<accession>A0A564ZBV0</accession>
<gene>
    <name evidence="1" type="ORF">WMSIL1_LOCUS14385</name>
</gene>
<protein>
    <submittedName>
        <fullName evidence="1">Uncharacterized protein</fullName>
    </submittedName>
</protein>
<evidence type="ECO:0000313" key="2">
    <source>
        <dbReference type="Proteomes" id="UP000321570"/>
    </source>
</evidence>
<proteinExistence type="predicted"/>
<name>A0A564ZBV0_HYMDI</name>
<dbReference type="EMBL" id="CABIJS010000708">
    <property type="protein sequence ID" value="VUZ56971.1"/>
    <property type="molecule type" value="Genomic_DNA"/>
</dbReference>
<sequence>MNSTTTQKQITLLLTGLKGVRILSETISPISQKGHFKSLLFLNGLSELCQTSVESLE</sequence>
<reference evidence="1 2" key="1">
    <citation type="submission" date="2019-07" db="EMBL/GenBank/DDBJ databases">
        <authorList>
            <person name="Jastrzebski P J."/>
            <person name="Paukszto L."/>
            <person name="Jastrzebski P J."/>
        </authorList>
    </citation>
    <scope>NUCLEOTIDE SEQUENCE [LARGE SCALE GENOMIC DNA]</scope>
    <source>
        <strain evidence="1 2">WMS-il1</strain>
    </source>
</reference>
<organism evidence="1 2">
    <name type="scientific">Hymenolepis diminuta</name>
    <name type="common">Rat tapeworm</name>
    <dbReference type="NCBI Taxonomy" id="6216"/>
    <lineage>
        <taxon>Eukaryota</taxon>
        <taxon>Metazoa</taxon>
        <taxon>Spiralia</taxon>
        <taxon>Lophotrochozoa</taxon>
        <taxon>Platyhelminthes</taxon>
        <taxon>Cestoda</taxon>
        <taxon>Eucestoda</taxon>
        <taxon>Cyclophyllidea</taxon>
        <taxon>Hymenolepididae</taxon>
        <taxon>Hymenolepis</taxon>
    </lineage>
</organism>
<dbReference type="AlphaFoldDB" id="A0A564ZBV0"/>